<dbReference type="GO" id="GO:0003755">
    <property type="term" value="F:peptidyl-prolyl cis-trans isomerase activity"/>
    <property type="evidence" value="ECO:0007669"/>
    <property type="project" value="InterPro"/>
</dbReference>
<evidence type="ECO:0000313" key="1">
    <source>
        <dbReference type="EMBL" id="BAR96705.1"/>
    </source>
</evidence>
<organism evidence="1 2">
    <name type="scientific">Prevotella intermedia</name>
    <dbReference type="NCBI Taxonomy" id="28131"/>
    <lineage>
        <taxon>Bacteria</taxon>
        <taxon>Pseudomonadati</taxon>
        <taxon>Bacteroidota</taxon>
        <taxon>Bacteroidia</taxon>
        <taxon>Bacteroidales</taxon>
        <taxon>Prevotellaceae</taxon>
        <taxon>Prevotella</taxon>
    </lineage>
</organism>
<dbReference type="InterPro" id="IPR046357">
    <property type="entry name" value="PPIase_dom_sf"/>
</dbReference>
<dbReference type="AlphaFoldDB" id="A0AAD1BLT9"/>
<gene>
    <name evidence="1" type="ORF">PI172_1977</name>
</gene>
<dbReference type="Gene3D" id="3.10.50.40">
    <property type="match status" value="1"/>
</dbReference>
<reference evidence="1 2" key="1">
    <citation type="submission" date="2015-07" db="EMBL/GenBank/DDBJ databases">
        <title>Complete genome sequence of Prevotella intermedia strain 17-2.</title>
        <authorList>
            <person name="Nambu T."/>
        </authorList>
    </citation>
    <scope>NUCLEOTIDE SEQUENCE [LARGE SCALE GENOMIC DNA]</scope>
    <source>
        <strain evidence="1 2">17-2</strain>
    </source>
</reference>
<name>A0AAD1BLT9_PREIN</name>
<accession>A0AAD1BLT9</accession>
<evidence type="ECO:0000313" key="2">
    <source>
        <dbReference type="Proteomes" id="UP000067008"/>
    </source>
</evidence>
<dbReference type="Proteomes" id="UP000067008">
    <property type="component" value="Chromosome 1"/>
</dbReference>
<dbReference type="Pfam" id="PF16109">
    <property type="entry name" value="DUF4827"/>
    <property type="match status" value="1"/>
</dbReference>
<evidence type="ECO:0008006" key="3">
    <source>
        <dbReference type="Google" id="ProtNLM"/>
    </source>
</evidence>
<protein>
    <recommendedName>
        <fullName evidence="3">DUF4827 domain-containing protein</fullName>
    </recommendedName>
</protein>
<sequence>MPICFLLLPLQLVYKGTKISQMKKIIFLLAIVLGAMSIVSCRDQDTYADKLERERKAINAFIVKHKINVISEKQFESQGFKTDTTKNQYVQFKSTGVYMQLAEEGIGEKLKNGETATVLCRFDETNVAGDSLQLTNKSLIWNGIVDKMLVTKTSGTFTASFDRASSVMVRAYGSTSVPKGWLVPLPYIKLGRITSATDKLAHVRLLVPSAQGQTLASKNTYACFYDITYQRGV</sequence>
<dbReference type="EMBL" id="AP014926">
    <property type="protein sequence ID" value="BAR96705.1"/>
    <property type="molecule type" value="Genomic_DNA"/>
</dbReference>
<dbReference type="InterPro" id="IPR032252">
    <property type="entry name" value="DUF4827"/>
</dbReference>
<proteinExistence type="predicted"/>